<keyword evidence="1" id="KW-0472">Membrane</keyword>
<sequence length="200" mass="23300">MLYPQWLNLAPDLRATNTREPSGRMENNTFIPDMIEIGHVFRLTGRIPLFLRNFIIFMVYLTACWWIVTWHHSNGLVHISSNNRNFVVVIRERYANRVSLFSIHNRNGFEEDIDEVLVCFYCPWEFFGRDVMGVLNALKVALDVIIPNKRERLKSQVAMQEKVVRVAEEEEIAVNPVLKEAKHSDDMGAQSVETKTSCFR</sequence>
<proteinExistence type="predicted"/>
<keyword evidence="1" id="KW-0812">Transmembrane</keyword>
<dbReference type="Proteomes" id="UP001234178">
    <property type="component" value="Unassembled WGS sequence"/>
</dbReference>
<feature type="transmembrane region" description="Helical" evidence="1">
    <location>
        <begin position="49"/>
        <end position="68"/>
    </location>
</feature>
<comment type="caution">
    <text evidence="2">The sequence shown here is derived from an EMBL/GenBank/DDBJ whole genome shotgun (WGS) entry which is preliminary data.</text>
</comment>
<keyword evidence="3" id="KW-1185">Reference proteome</keyword>
<gene>
    <name evidence="2" type="ORF">OUZ56_001650</name>
</gene>
<keyword evidence="1" id="KW-1133">Transmembrane helix</keyword>
<evidence type="ECO:0000313" key="3">
    <source>
        <dbReference type="Proteomes" id="UP001234178"/>
    </source>
</evidence>
<reference evidence="2 3" key="1">
    <citation type="journal article" date="2023" name="Nucleic Acids Res.">
        <title>The hologenome of Daphnia magna reveals possible DNA methylation and microbiome-mediated evolution of the host genome.</title>
        <authorList>
            <person name="Chaturvedi A."/>
            <person name="Li X."/>
            <person name="Dhandapani V."/>
            <person name="Marshall H."/>
            <person name="Kissane S."/>
            <person name="Cuenca-Cambronero M."/>
            <person name="Asole G."/>
            <person name="Calvet F."/>
            <person name="Ruiz-Romero M."/>
            <person name="Marangio P."/>
            <person name="Guigo R."/>
            <person name="Rago D."/>
            <person name="Mirbahai L."/>
            <person name="Eastwood N."/>
            <person name="Colbourne J.K."/>
            <person name="Zhou J."/>
            <person name="Mallon E."/>
            <person name="Orsini L."/>
        </authorList>
    </citation>
    <scope>NUCLEOTIDE SEQUENCE [LARGE SCALE GENOMIC DNA]</scope>
    <source>
        <strain evidence="2">LRV0_1</strain>
    </source>
</reference>
<organism evidence="2 3">
    <name type="scientific">Daphnia magna</name>
    <dbReference type="NCBI Taxonomy" id="35525"/>
    <lineage>
        <taxon>Eukaryota</taxon>
        <taxon>Metazoa</taxon>
        <taxon>Ecdysozoa</taxon>
        <taxon>Arthropoda</taxon>
        <taxon>Crustacea</taxon>
        <taxon>Branchiopoda</taxon>
        <taxon>Diplostraca</taxon>
        <taxon>Cladocera</taxon>
        <taxon>Anomopoda</taxon>
        <taxon>Daphniidae</taxon>
        <taxon>Daphnia</taxon>
    </lineage>
</organism>
<evidence type="ECO:0000313" key="2">
    <source>
        <dbReference type="EMBL" id="KAK4019636.1"/>
    </source>
</evidence>
<evidence type="ECO:0000256" key="1">
    <source>
        <dbReference type="SAM" id="Phobius"/>
    </source>
</evidence>
<dbReference type="EMBL" id="JAOYFB010000036">
    <property type="protein sequence ID" value="KAK4019636.1"/>
    <property type="molecule type" value="Genomic_DNA"/>
</dbReference>
<name>A0ABR0A3B3_9CRUS</name>
<accession>A0ABR0A3B3</accession>
<protein>
    <submittedName>
        <fullName evidence="2">Uncharacterized protein</fullName>
    </submittedName>
</protein>